<feature type="transmembrane region" description="Helical" evidence="6">
    <location>
        <begin position="18"/>
        <end position="41"/>
    </location>
</feature>
<sequence>MKEQIFARPETGDTNRGWAVLAVCWAFVACAFISTVLRVWVRVRLTRNMGPDDFNMIAAMTTTLIGVGLITTEVINGLGRHEYCLTPSQRRNTKIIGWVDWMQTFITLMLTKTSICLFLLRIVDSRKIKIAIYALIGCLITFTTICVCLFLGVCRPLKAYWDVGVDGICLSDHQLESVVLAQGILSIISDLICAAFPVLFLRNLQIKMRTKVALCVLMGLGVITAACCTVRTVLSGAITDPDITWAIIPNVGWRLPEVNIGIVCANAPILRPLYLYFQGRLQTQKASSTAISKERMAPNNVNWSDSTKLQDSLEWNGLGESHSSADHRVSLEMGLPRHWVNKEQV</sequence>
<proteinExistence type="inferred from homology"/>
<evidence type="ECO:0000256" key="3">
    <source>
        <dbReference type="ARBA" id="ARBA00022989"/>
    </source>
</evidence>
<evidence type="ECO:0000256" key="1">
    <source>
        <dbReference type="ARBA" id="ARBA00004141"/>
    </source>
</evidence>
<organism evidence="8 9">
    <name type="scientific">Cladonia borealis</name>
    <dbReference type="NCBI Taxonomy" id="184061"/>
    <lineage>
        <taxon>Eukaryota</taxon>
        <taxon>Fungi</taxon>
        <taxon>Dikarya</taxon>
        <taxon>Ascomycota</taxon>
        <taxon>Pezizomycotina</taxon>
        <taxon>Lecanoromycetes</taxon>
        <taxon>OSLEUM clade</taxon>
        <taxon>Lecanoromycetidae</taxon>
        <taxon>Lecanorales</taxon>
        <taxon>Lecanorineae</taxon>
        <taxon>Cladoniaceae</taxon>
        <taxon>Cladonia</taxon>
    </lineage>
</organism>
<feature type="transmembrane region" description="Helical" evidence="6">
    <location>
        <begin position="212"/>
        <end position="238"/>
    </location>
</feature>
<dbReference type="GO" id="GO:0016020">
    <property type="term" value="C:membrane"/>
    <property type="evidence" value="ECO:0007669"/>
    <property type="project" value="UniProtKB-SubCell"/>
</dbReference>
<name>A0AA39UXL7_9LECA</name>
<feature type="transmembrane region" description="Helical" evidence="6">
    <location>
        <begin position="132"/>
        <end position="153"/>
    </location>
</feature>
<evidence type="ECO:0000256" key="4">
    <source>
        <dbReference type="ARBA" id="ARBA00023136"/>
    </source>
</evidence>
<protein>
    <recommendedName>
        <fullName evidence="7">Rhodopsin domain-containing protein</fullName>
    </recommendedName>
</protein>
<dbReference type="Proteomes" id="UP001166286">
    <property type="component" value="Unassembled WGS sequence"/>
</dbReference>
<evidence type="ECO:0000259" key="7">
    <source>
        <dbReference type="Pfam" id="PF20684"/>
    </source>
</evidence>
<keyword evidence="3 6" id="KW-1133">Transmembrane helix</keyword>
<accession>A0AA39UXL7</accession>
<dbReference type="PANTHER" id="PTHR33048">
    <property type="entry name" value="PTH11-LIKE INTEGRAL MEMBRANE PROTEIN (AFU_ORTHOLOGUE AFUA_5G11245)"/>
    <property type="match status" value="1"/>
</dbReference>
<evidence type="ECO:0000256" key="2">
    <source>
        <dbReference type="ARBA" id="ARBA00022692"/>
    </source>
</evidence>
<dbReference type="InterPro" id="IPR049326">
    <property type="entry name" value="Rhodopsin_dom_fungi"/>
</dbReference>
<dbReference type="EMBL" id="JAFEKC020000022">
    <property type="protein sequence ID" value="KAK0507763.1"/>
    <property type="molecule type" value="Genomic_DNA"/>
</dbReference>
<comment type="subcellular location">
    <subcellularLocation>
        <location evidence="1">Membrane</location>
        <topology evidence="1">Multi-pass membrane protein</topology>
    </subcellularLocation>
</comment>
<evidence type="ECO:0000313" key="8">
    <source>
        <dbReference type="EMBL" id="KAK0507763.1"/>
    </source>
</evidence>
<dbReference type="Pfam" id="PF20684">
    <property type="entry name" value="Fung_rhodopsin"/>
    <property type="match status" value="1"/>
</dbReference>
<dbReference type="AlphaFoldDB" id="A0AA39UXL7"/>
<comment type="similarity">
    <text evidence="5">Belongs to the SAT4 family.</text>
</comment>
<keyword evidence="2 6" id="KW-0812">Transmembrane</keyword>
<dbReference type="PANTHER" id="PTHR33048:SF146">
    <property type="entry name" value="INTEGRAL MEMBRANE PROTEIN"/>
    <property type="match status" value="1"/>
</dbReference>
<dbReference type="InterPro" id="IPR052337">
    <property type="entry name" value="SAT4-like"/>
</dbReference>
<feature type="transmembrane region" description="Helical" evidence="6">
    <location>
        <begin position="53"/>
        <end position="75"/>
    </location>
</feature>
<comment type="caution">
    <text evidence="8">The sequence shown here is derived from an EMBL/GenBank/DDBJ whole genome shotgun (WGS) entry which is preliminary data.</text>
</comment>
<feature type="transmembrane region" description="Helical" evidence="6">
    <location>
        <begin position="180"/>
        <end position="200"/>
    </location>
</feature>
<keyword evidence="9" id="KW-1185">Reference proteome</keyword>
<reference evidence="8" key="1">
    <citation type="submission" date="2023-03" db="EMBL/GenBank/DDBJ databases">
        <title>Complete genome of Cladonia borealis.</title>
        <authorList>
            <person name="Park H."/>
        </authorList>
    </citation>
    <scope>NUCLEOTIDE SEQUENCE</scope>
    <source>
        <strain evidence="8">ANT050790</strain>
    </source>
</reference>
<keyword evidence="4 6" id="KW-0472">Membrane</keyword>
<gene>
    <name evidence="8" type="ORF">JMJ35_009652</name>
</gene>
<feature type="domain" description="Rhodopsin" evidence="7">
    <location>
        <begin position="37"/>
        <end position="274"/>
    </location>
</feature>
<dbReference type="PROSITE" id="PS51257">
    <property type="entry name" value="PROKAR_LIPOPROTEIN"/>
    <property type="match status" value="1"/>
</dbReference>
<evidence type="ECO:0000313" key="9">
    <source>
        <dbReference type="Proteomes" id="UP001166286"/>
    </source>
</evidence>
<evidence type="ECO:0000256" key="6">
    <source>
        <dbReference type="SAM" id="Phobius"/>
    </source>
</evidence>
<feature type="transmembrane region" description="Helical" evidence="6">
    <location>
        <begin position="95"/>
        <end position="120"/>
    </location>
</feature>
<evidence type="ECO:0000256" key="5">
    <source>
        <dbReference type="ARBA" id="ARBA00038359"/>
    </source>
</evidence>